<evidence type="ECO:0000313" key="2">
    <source>
        <dbReference type="EMBL" id="KAF2500770.1"/>
    </source>
</evidence>
<proteinExistence type="predicted"/>
<evidence type="ECO:0000313" key="3">
    <source>
        <dbReference type="Proteomes" id="UP000799750"/>
    </source>
</evidence>
<dbReference type="OrthoDB" id="9991317at2759"/>
<gene>
    <name evidence="2" type="ORF">BU16DRAFT_535315</name>
</gene>
<keyword evidence="3" id="KW-1185">Reference proteome</keyword>
<name>A0A6A6RAM9_9PEZI</name>
<reference evidence="2" key="1">
    <citation type="journal article" date="2020" name="Stud. Mycol.">
        <title>101 Dothideomycetes genomes: a test case for predicting lifestyles and emergence of pathogens.</title>
        <authorList>
            <person name="Haridas S."/>
            <person name="Albert R."/>
            <person name="Binder M."/>
            <person name="Bloem J."/>
            <person name="Labutti K."/>
            <person name="Salamov A."/>
            <person name="Andreopoulos B."/>
            <person name="Baker S."/>
            <person name="Barry K."/>
            <person name="Bills G."/>
            <person name="Bluhm B."/>
            <person name="Cannon C."/>
            <person name="Castanera R."/>
            <person name="Culley D."/>
            <person name="Daum C."/>
            <person name="Ezra D."/>
            <person name="Gonzalez J."/>
            <person name="Henrissat B."/>
            <person name="Kuo A."/>
            <person name="Liang C."/>
            <person name="Lipzen A."/>
            <person name="Lutzoni F."/>
            <person name="Magnuson J."/>
            <person name="Mondo S."/>
            <person name="Nolan M."/>
            <person name="Ohm R."/>
            <person name="Pangilinan J."/>
            <person name="Park H.-J."/>
            <person name="Ramirez L."/>
            <person name="Alfaro M."/>
            <person name="Sun H."/>
            <person name="Tritt A."/>
            <person name="Yoshinaga Y."/>
            <person name="Zwiers L.-H."/>
            <person name="Turgeon B."/>
            <person name="Goodwin S."/>
            <person name="Spatafora J."/>
            <person name="Crous P."/>
            <person name="Grigoriev I."/>
        </authorList>
    </citation>
    <scope>NUCLEOTIDE SEQUENCE</scope>
    <source>
        <strain evidence="2">CBS 269.34</strain>
    </source>
</reference>
<sequence>MSMSPPRPGSSGDRISEDEPPQTLETIEAAIQQLEAATVEASRTATTTQPAFQAVHLDRLADLYFSKYEITGNDDDLQRANSRSRDACVSGARASFQQPPGHSRAAQWHALQGSRLTLRYERFGDRKDLDDAINVYGEALRSLTEESGLQAVILMNQANALCTRYEADGATEDIEAAIRKAKDSLAASGSNAATVHNDLSTMYLSMYEKEGEVEHLEQAVSFAKEAVDKTDASDARLPTRLLNLASCLRALYDQNEQFLHIEETVITLQKAEQAGRGDGSSFLPHILSRLAHALYVRYTRAKESADLFEAMSKGEEALELAEGASASNFHPEVRRHLTTLLGTCREEAREYEDVDVAGREEVVEAGASSR</sequence>
<evidence type="ECO:0008006" key="4">
    <source>
        <dbReference type="Google" id="ProtNLM"/>
    </source>
</evidence>
<evidence type="ECO:0000256" key="1">
    <source>
        <dbReference type="SAM" id="MobiDB-lite"/>
    </source>
</evidence>
<feature type="region of interest" description="Disordered" evidence="1">
    <location>
        <begin position="1"/>
        <end position="23"/>
    </location>
</feature>
<organism evidence="2 3">
    <name type="scientific">Lophium mytilinum</name>
    <dbReference type="NCBI Taxonomy" id="390894"/>
    <lineage>
        <taxon>Eukaryota</taxon>
        <taxon>Fungi</taxon>
        <taxon>Dikarya</taxon>
        <taxon>Ascomycota</taxon>
        <taxon>Pezizomycotina</taxon>
        <taxon>Dothideomycetes</taxon>
        <taxon>Pleosporomycetidae</taxon>
        <taxon>Mytilinidiales</taxon>
        <taxon>Mytilinidiaceae</taxon>
        <taxon>Lophium</taxon>
    </lineage>
</organism>
<dbReference type="EMBL" id="MU004183">
    <property type="protein sequence ID" value="KAF2500770.1"/>
    <property type="molecule type" value="Genomic_DNA"/>
</dbReference>
<accession>A0A6A6RAM9</accession>
<dbReference type="Gene3D" id="1.25.40.10">
    <property type="entry name" value="Tetratricopeptide repeat domain"/>
    <property type="match status" value="1"/>
</dbReference>
<dbReference type="InterPro" id="IPR011990">
    <property type="entry name" value="TPR-like_helical_dom_sf"/>
</dbReference>
<dbReference type="Proteomes" id="UP000799750">
    <property type="component" value="Unassembled WGS sequence"/>
</dbReference>
<dbReference type="AlphaFoldDB" id="A0A6A6RAM9"/>
<protein>
    <recommendedName>
        <fullName evidence="4">TPR-like protein</fullName>
    </recommendedName>
</protein>
<dbReference type="SUPFAM" id="SSF48452">
    <property type="entry name" value="TPR-like"/>
    <property type="match status" value="1"/>
</dbReference>